<organism evidence="1 2">
    <name type="scientific">Tubulinosema ratisbonensis</name>
    <dbReference type="NCBI Taxonomy" id="291195"/>
    <lineage>
        <taxon>Eukaryota</taxon>
        <taxon>Fungi</taxon>
        <taxon>Fungi incertae sedis</taxon>
        <taxon>Microsporidia</taxon>
        <taxon>Tubulinosematoidea</taxon>
        <taxon>Tubulinosematidae</taxon>
        <taxon>Tubulinosema</taxon>
    </lineage>
</organism>
<comment type="caution">
    <text evidence="1">The sequence shown here is derived from an EMBL/GenBank/DDBJ whole genome shotgun (WGS) entry which is preliminary data.</text>
</comment>
<keyword evidence="2" id="KW-1185">Reference proteome</keyword>
<evidence type="ECO:0000313" key="2">
    <source>
        <dbReference type="Proteomes" id="UP000282876"/>
    </source>
</evidence>
<gene>
    <name evidence="1" type="ORF">TUBRATIS_12370</name>
</gene>
<protein>
    <submittedName>
        <fullName evidence="1">Uncharacterized protein</fullName>
    </submittedName>
</protein>
<accession>A0A437AMQ2</accession>
<reference evidence="1 2" key="1">
    <citation type="submission" date="2018-10" db="EMBL/GenBank/DDBJ databases">
        <title>Draft genome sequence of the microsporidian Tubulinosema ratisbonensis.</title>
        <authorList>
            <person name="Polonais V."/>
            <person name="Peyretaillade E."/>
            <person name="Niehus S."/>
            <person name="Wawrzyniak I."/>
            <person name="Franchet A."/>
            <person name="Gaspin C."/>
            <person name="Reichstadt M."/>
            <person name="Belser C."/>
            <person name="Labadie K."/>
            <person name="Delbac F."/>
            <person name="Ferrandon D."/>
        </authorList>
    </citation>
    <scope>NUCLEOTIDE SEQUENCE [LARGE SCALE GENOMIC DNA]</scope>
    <source>
        <strain evidence="1 2">Franzen</strain>
    </source>
</reference>
<dbReference type="Proteomes" id="UP000282876">
    <property type="component" value="Unassembled WGS sequence"/>
</dbReference>
<dbReference type="CDD" id="cd00161">
    <property type="entry name" value="beta-trefoil_Ricin-like"/>
    <property type="match status" value="1"/>
</dbReference>
<name>A0A437AMQ2_9MICR</name>
<sequence>MLFYFIFILKIKSTSLKEYYVIANRGIHDHFLNNFQDIISLKEGNLDNLQKDDPKVVKFDEKKENHYLIKLGKSFIYREPDALVLKGKELIPDDPGFLFEMVPCQGYGYQIKNGDKCFEVGEDNGPLDGYEILLSECAKNDNQVFILEPVKLSNEPTSDLEREAKLF</sequence>
<dbReference type="VEuPathDB" id="MicrosporidiaDB:TUBRATIS_12370"/>
<proteinExistence type="predicted"/>
<dbReference type="EMBL" id="RCSS01000265">
    <property type="protein sequence ID" value="RVD92256.1"/>
    <property type="molecule type" value="Genomic_DNA"/>
</dbReference>
<evidence type="ECO:0000313" key="1">
    <source>
        <dbReference type="EMBL" id="RVD92256.1"/>
    </source>
</evidence>
<dbReference type="AlphaFoldDB" id="A0A437AMQ2"/>